<gene>
    <name evidence="2" type="ORF">HK097_002374</name>
</gene>
<comment type="caution">
    <text evidence="2">The sequence shown here is derived from an EMBL/GenBank/DDBJ whole genome shotgun (WGS) entry which is preliminary data.</text>
</comment>
<evidence type="ECO:0000313" key="2">
    <source>
        <dbReference type="EMBL" id="KAJ3041104.1"/>
    </source>
</evidence>
<reference evidence="2" key="1">
    <citation type="submission" date="2020-05" db="EMBL/GenBank/DDBJ databases">
        <title>Phylogenomic resolution of chytrid fungi.</title>
        <authorList>
            <person name="Stajich J.E."/>
            <person name="Amses K."/>
            <person name="Simmons R."/>
            <person name="Seto K."/>
            <person name="Myers J."/>
            <person name="Bonds A."/>
            <person name="Quandt C.A."/>
            <person name="Barry K."/>
            <person name="Liu P."/>
            <person name="Grigoriev I."/>
            <person name="Longcore J.E."/>
            <person name="James T.Y."/>
        </authorList>
    </citation>
    <scope>NUCLEOTIDE SEQUENCE</scope>
    <source>
        <strain evidence="2">JEL0318</strain>
    </source>
</reference>
<dbReference type="EMBL" id="JADGJD010001507">
    <property type="protein sequence ID" value="KAJ3041104.1"/>
    <property type="molecule type" value="Genomic_DNA"/>
</dbReference>
<feature type="compositionally biased region" description="Basic and acidic residues" evidence="1">
    <location>
        <begin position="63"/>
        <end position="81"/>
    </location>
</feature>
<dbReference type="Proteomes" id="UP001212841">
    <property type="component" value="Unassembled WGS sequence"/>
</dbReference>
<keyword evidence="3" id="KW-1185">Reference proteome</keyword>
<feature type="non-terminal residue" evidence="2">
    <location>
        <position position="1"/>
    </location>
</feature>
<accession>A0AAD5S618</accession>
<protein>
    <submittedName>
        <fullName evidence="2">Uncharacterized protein</fullName>
    </submittedName>
</protein>
<evidence type="ECO:0000313" key="3">
    <source>
        <dbReference type="Proteomes" id="UP001212841"/>
    </source>
</evidence>
<feature type="region of interest" description="Disordered" evidence="1">
    <location>
        <begin position="59"/>
        <end position="105"/>
    </location>
</feature>
<proteinExistence type="predicted"/>
<sequence>AEIEDQQRTRQARHQEMSLLQQRMHGMEEASKSLTTRIEEVEILLGVVKGRKVDQVVAEAEAEEGKERDDKKVEAQTLDEKGEGEEEGREERERGQPAPAEDGDA</sequence>
<evidence type="ECO:0000256" key="1">
    <source>
        <dbReference type="SAM" id="MobiDB-lite"/>
    </source>
</evidence>
<organism evidence="2 3">
    <name type="scientific">Rhizophlyctis rosea</name>
    <dbReference type="NCBI Taxonomy" id="64517"/>
    <lineage>
        <taxon>Eukaryota</taxon>
        <taxon>Fungi</taxon>
        <taxon>Fungi incertae sedis</taxon>
        <taxon>Chytridiomycota</taxon>
        <taxon>Chytridiomycota incertae sedis</taxon>
        <taxon>Chytridiomycetes</taxon>
        <taxon>Rhizophlyctidales</taxon>
        <taxon>Rhizophlyctidaceae</taxon>
        <taxon>Rhizophlyctis</taxon>
    </lineage>
</organism>
<dbReference type="AlphaFoldDB" id="A0AAD5S618"/>
<name>A0AAD5S618_9FUNG</name>